<dbReference type="InterPro" id="IPR017972">
    <property type="entry name" value="Cyt_P450_CS"/>
</dbReference>
<dbReference type="PROSITE" id="PS00086">
    <property type="entry name" value="CYTOCHROME_P450"/>
    <property type="match status" value="1"/>
</dbReference>
<dbReference type="FunFam" id="1.10.630.10:FF:000018">
    <property type="entry name" value="Cytochrome P450 monooxygenase"/>
    <property type="match status" value="1"/>
</dbReference>
<evidence type="ECO:0000256" key="1">
    <source>
        <dbReference type="ARBA" id="ARBA00010617"/>
    </source>
</evidence>
<evidence type="ECO:0000256" key="4">
    <source>
        <dbReference type="ARBA" id="ARBA00023002"/>
    </source>
</evidence>
<proteinExistence type="inferred from homology"/>
<accession>A0A0U1P3T5</accession>
<dbReference type="RefSeq" id="WP_090639079.1">
    <property type="nucleotide sequence ID" value="NZ_CVRB01000005.1"/>
</dbReference>
<sequence length="396" mass="45279">MDQRDILRVVTNEFSGLHTKEEKYNPFPWYKNMREKHPVYYDSKQGVWNVFLYEDAKRVISDKDAFSSKKSKELPLQNITNIDPPDHTRLRSLVSKAFTPKIVANWEPRIQDFTKGLLDQISKKNTIDIVEDLAYPLPVMVIAELLGIPTSDRNQFKEWSNSLVAGPSSTEDIQETINQKNKATSELKEYFSHIIQEKRKKSLEDIISVLIQAEENEGKLSAEELLSFCIVLLVAGNETTTNLISNAVYSFVENKTVWETLKQDPTLIPNAVEETLRYRSPVQVLPRRVKMDTEISGYKLTSGQLVFAWIGSANRDENKFSNPEYFDLKRNPNDHLTFGKGIHFCLGAPLARLEAKIALSELIKRYSTISIKEGYQIDPIESSFMNGLKSLPVIVE</sequence>
<reference evidence="9" key="1">
    <citation type="submission" date="2015-05" db="EMBL/GenBank/DDBJ databases">
        <authorList>
            <person name="Urmite Genomes"/>
        </authorList>
    </citation>
    <scope>NUCLEOTIDE SEQUENCE [LARGE SCALE GENOMIC DNA]</scope>
    <source>
        <strain evidence="9">LF1</strain>
    </source>
</reference>
<organism evidence="8 9">
    <name type="scientific">Neobacillus massiliamazoniensis</name>
    <dbReference type="NCBI Taxonomy" id="1499688"/>
    <lineage>
        <taxon>Bacteria</taxon>
        <taxon>Bacillati</taxon>
        <taxon>Bacillota</taxon>
        <taxon>Bacilli</taxon>
        <taxon>Bacillales</taxon>
        <taxon>Bacillaceae</taxon>
        <taxon>Neobacillus</taxon>
    </lineage>
</organism>
<evidence type="ECO:0000313" key="8">
    <source>
        <dbReference type="EMBL" id="CRK84793.1"/>
    </source>
</evidence>
<dbReference type="OrthoDB" id="9801155at2"/>
<dbReference type="Pfam" id="PF00067">
    <property type="entry name" value="p450"/>
    <property type="match status" value="1"/>
</dbReference>
<dbReference type="PRINTS" id="PR00359">
    <property type="entry name" value="BP450"/>
</dbReference>
<dbReference type="Gene3D" id="1.10.630.10">
    <property type="entry name" value="Cytochrome P450"/>
    <property type="match status" value="1"/>
</dbReference>
<protein>
    <submittedName>
        <fullName evidence="8">Monooxygenase</fullName>
    </submittedName>
</protein>
<dbReference type="STRING" id="1499688.BN000_04843"/>
<dbReference type="SUPFAM" id="SSF48264">
    <property type="entry name" value="Cytochrome P450"/>
    <property type="match status" value="1"/>
</dbReference>
<dbReference type="AlphaFoldDB" id="A0A0U1P3T5"/>
<dbReference type="EMBL" id="CVRB01000005">
    <property type="protein sequence ID" value="CRK84793.1"/>
    <property type="molecule type" value="Genomic_DNA"/>
</dbReference>
<evidence type="ECO:0000256" key="3">
    <source>
        <dbReference type="ARBA" id="ARBA00022723"/>
    </source>
</evidence>
<dbReference type="InterPro" id="IPR036396">
    <property type="entry name" value="Cyt_P450_sf"/>
</dbReference>
<keyword evidence="4 7" id="KW-0560">Oxidoreductase</keyword>
<name>A0A0U1P3T5_9BACI</name>
<keyword evidence="6 7" id="KW-0503">Monooxygenase</keyword>
<evidence type="ECO:0000313" key="9">
    <source>
        <dbReference type="Proteomes" id="UP000199087"/>
    </source>
</evidence>
<dbReference type="InterPro" id="IPR002397">
    <property type="entry name" value="Cyt_P450_B"/>
</dbReference>
<evidence type="ECO:0000256" key="2">
    <source>
        <dbReference type="ARBA" id="ARBA00022617"/>
    </source>
</evidence>
<dbReference type="CDD" id="cd11032">
    <property type="entry name" value="P450_EryK-like"/>
    <property type="match status" value="1"/>
</dbReference>
<dbReference type="PANTHER" id="PTHR46696">
    <property type="entry name" value="P450, PUTATIVE (EUROFUNG)-RELATED"/>
    <property type="match status" value="1"/>
</dbReference>
<keyword evidence="9" id="KW-1185">Reference proteome</keyword>
<comment type="similarity">
    <text evidence="1 7">Belongs to the cytochrome P450 family.</text>
</comment>
<dbReference type="GO" id="GO:0020037">
    <property type="term" value="F:heme binding"/>
    <property type="evidence" value="ECO:0007669"/>
    <property type="project" value="InterPro"/>
</dbReference>
<gene>
    <name evidence="8" type="primary">yjiB</name>
    <name evidence="8" type="ORF">BN000_04843</name>
</gene>
<keyword evidence="2 7" id="KW-0349">Heme</keyword>
<evidence type="ECO:0000256" key="7">
    <source>
        <dbReference type="RuleBase" id="RU000461"/>
    </source>
</evidence>
<dbReference type="PANTHER" id="PTHR46696:SF1">
    <property type="entry name" value="CYTOCHROME P450 YJIB-RELATED"/>
    <property type="match status" value="1"/>
</dbReference>
<evidence type="ECO:0000256" key="6">
    <source>
        <dbReference type="ARBA" id="ARBA00023033"/>
    </source>
</evidence>
<dbReference type="Proteomes" id="UP000199087">
    <property type="component" value="Unassembled WGS sequence"/>
</dbReference>
<dbReference type="GO" id="GO:0004497">
    <property type="term" value="F:monooxygenase activity"/>
    <property type="evidence" value="ECO:0007669"/>
    <property type="project" value="UniProtKB-KW"/>
</dbReference>
<dbReference type="GO" id="GO:0005506">
    <property type="term" value="F:iron ion binding"/>
    <property type="evidence" value="ECO:0007669"/>
    <property type="project" value="InterPro"/>
</dbReference>
<evidence type="ECO:0000256" key="5">
    <source>
        <dbReference type="ARBA" id="ARBA00023004"/>
    </source>
</evidence>
<dbReference type="PRINTS" id="PR00385">
    <property type="entry name" value="P450"/>
</dbReference>
<dbReference type="InterPro" id="IPR001128">
    <property type="entry name" value="Cyt_P450"/>
</dbReference>
<keyword evidence="3 7" id="KW-0479">Metal-binding</keyword>
<keyword evidence="5 7" id="KW-0408">Iron</keyword>
<dbReference type="GO" id="GO:0016705">
    <property type="term" value="F:oxidoreductase activity, acting on paired donors, with incorporation or reduction of molecular oxygen"/>
    <property type="evidence" value="ECO:0007669"/>
    <property type="project" value="InterPro"/>
</dbReference>